<name>A0A1F6G8T3_9PROT</name>
<feature type="domain" description="ABC transporter" evidence="3">
    <location>
        <begin position="1"/>
        <end position="184"/>
    </location>
</feature>
<dbReference type="SUPFAM" id="SSF52540">
    <property type="entry name" value="P-loop containing nucleoside triphosphate hydrolases"/>
    <property type="match status" value="1"/>
</dbReference>
<gene>
    <name evidence="4" type="ORF">A2527_01515</name>
</gene>
<dbReference type="PROSITE" id="PS50893">
    <property type="entry name" value="ABC_TRANSPORTER_2"/>
    <property type="match status" value="1"/>
</dbReference>
<protein>
    <recommendedName>
        <fullName evidence="3">ABC transporter domain-containing protein</fullName>
    </recommendedName>
</protein>
<dbReference type="PANTHER" id="PTHR43514:SF4">
    <property type="entry name" value="ABC TRANSPORTER I FAMILY MEMBER 10"/>
    <property type="match status" value="1"/>
</dbReference>
<dbReference type="STRING" id="1817772.A2527_01515"/>
<dbReference type="InterPro" id="IPR050334">
    <property type="entry name" value="Molybdenum_import_ModC"/>
</dbReference>
<accession>A0A1F6G8T3</accession>
<keyword evidence="2" id="KW-0067">ATP-binding</keyword>
<dbReference type="InterPro" id="IPR017871">
    <property type="entry name" value="ABC_transporter-like_CS"/>
</dbReference>
<dbReference type="PANTHER" id="PTHR43514">
    <property type="entry name" value="ABC TRANSPORTER I FAMILY MEMBER 10"/>
    <property type="match status" value="1"/>
</dbReference>
<reference evidence="4 5" key="1">
    <citation type="journal article" date="2016" name="Nat. Commun.">
        <title>Thousands of microbial genomes shed light on interconnected biogeochemical processes in an aquifer system.</title>
        <authorList>
            <person name="Anantharaman K."/>
            <person name="Brown C.T."/>
            <person name="Hug L.A."/>
            <person name="Sharon I."/>
            <person name="Castelle C.J."/>
            <person name="Probst A.J."/>
            <person name="Thomas B.C."/>
            <person name="Singh A."/>
            <person name="Wilkins M.J."/>
            <person name="Karaoz U."/>
            <person name="Brodie E.L."/>
            <person name="Williams K.H."/>
            <person name="Hubbard S.S."/>
            <person name="Banfield J.F."/>
        </authorList>
    </citation>
    <scope>NUCLEOTIDE SEQUENCE [LARGE SCALE GENOMIC DNA]</scope>
</reference>
<proteinExistence type="predicted"/>
<dbReference type="Gene3D" id="3.40.50.300">
    <property type="entry name" value="P-loop containing nucleotide triphosphate hydrolases"/>
    <property type="match status" value="1"/>
</dbReference>
<dbReference type="EMBL" id="MFNE01000038">
    <property type="protein sequence ID" value="OGG94512.1"/>
    <property type="molecule type" value="Genomic_DNA"/>
</dbReference>
<sequence>MIAGLVTPDEGLIQLGPKVLFDPKNKINLAPHLRKIGYVFQENRLFPHRSVKGNLLFGAPKGVNRAQRLAQVVELLGIEALLGRHPAGLSGGEKQRVSIGRALLSEPELLLMDEPLSSLDPARKAELLPYIEQIGQELGTPILYVTHDENEALRLAQARIHLISGRAVPPPSRPEPSKRHLRAL</sequence>
<evidence type="ECO:0000313" key="5">
    <source>
        <dbReference type="Proteomes" id="UP000178449"/>
    </source>
</evidence>
<comment type="caution">
    <text evidence="4">The sequence shown here is derived from an EMBL/GenBank/DDBJ whole genome shotgun (WGS) entry which is preliminary data.</text>
</comment>
<dbReference type="GO" id="GO:0005524">
    <property type="term" value="F:ATP binding"/>
    <property type="evidence" value="ECO:0007669"/>
    <property type="project" value="UniProtKB-KW"/>
</dbReference>
<keyword evidence="1" id="KW-0547">Nucleotide-binding</keyword>
<dbReference type="InterPro" id="IPR003439">
    <property type="entry name" value="ABC_transporter-like_ATP-bd"/>
</dbReference>
<dbReference type="GO" id="GO:0016887">
    <property type="term" value="F:ATP hydrolysis activity"/>
    <property type="evidence" value="ECO:0007669"/>
    <property type="project" value="InterPro"/>
</dbReference>
<dbReference type="AlphaFoldDB" id="A0A1F6G8T3"/>
<organism evidence="4 5">
    <name type="scientific">Candidatus Lambdaproteobacteria bacterium RIFOXYD2_FULL_50_16</name>
    <dbReference type="NCBI Taxonomy" id="1817772"/>
    <lineage>
        <taxon>Bacteria</taxon>
        <taxon>Pseudomonadati</taxon>
        <taxon>Pseudomonadota</taxon>
        <taxon>Candidatus Lambdaproteobacteria</taxon>
    </lineage>
</organism>
<evidence type="ECO:0000256" key="2">
    <source>
        <dbReference type="ARBA" id="ARBA00022840"/>
    </source>
</evidence>
<evidence type="ECO:0000259" key="3">
    <source>
        <dbReference type="PROSITE" id="PS50893"/>
    </source>
</evidence>
<dbReference type="InterPro" id="IPR027417">
    <property type="entry name" value="P-loop_NTPase"/>
</dbReference>
<dbReference type="PROSITE" id="PS00211">
    <property type="entry name" value="ABC_TRANSPORTER_1"/>
    <property type="match status" value="1"/>
</dbReference>
<evidence type="ECO:0000313" key="4">
    <source>
        <dbReference type="EMBL" id="OGG94512.1"/>
    </source>
</evidence>
<dbReference type="Proteomes" id="UP000178449">
    <property type="component" value="Unassembled WGS sequence"/>
</dbReference>
<evidence type="ECO:0000256" key="1">
    <source>
        <dbReference type="ARBA" id="ARBA00022741"/>
    </source>
</evidence>
<dbReference type="Pfam" id="PF00005">
    <property type="entry name" value="ABC_tran"/>
    <property type="match status" value="1"/>
</dbReference>